<dbReference type="Proteomes" id="UP000290746">
    <property type="component" value="Segment"/>
</dbReference>
<feature type="domain" description="N-acetylmuramoyl-L-alanine amidase" evidence="3">
    <location>
        <begin position="19"/>
        <end position="166"/>
    </location>
</feature>
<keyword evidence="2" id="KW-0081">Bacteriolytic enzyme</keyword>
<keyword evidence="1" id="KW-0929">Antimicrobial</keyword>
<evidence type="ECO:0000313" key="5">
    <source>
        <dbReference type="Proteomes" id="UP000290746"/>
    </source>
</evidence>
<evidence type="ECO:0000256" key="1">
    <source>
        <dbReference type="ARBA" id="ARBA00022529"/>
    </source>
</evidence>
<dbReference type="InterPro" id="IPR002502">
    <property type="entry name" value="Amidase_domain"/>
</dbReference>
<dbReference type="Pfam" id="PF08310">
    <property type="entry name" value="LGFP"/>
    <property type="match status" value="3"/>
</dbReference>
<dbReference type="RefSeq" id="YP_010653378.1">
    <property type="nucleotide sequence ID" value="NC_070797.1"/>
</dbReference>
<dbReference type="Gene3D" id="3.40.80.10">
    <property type="entry name" value="Peptidoglycan recognition protein-like"/>
    <property type="match status" value="1"/>
</dbReference>
<keyword evidence="5" id="KW-1185">Reference proteome</keyword>
<proteinExistence type="predicted"/>
<evidence type="ECO:0000259" key="3">
    <source>
        <dbReference type="Pfam" id="PF01510"/>
    </source>
</evidence>
<dbReference type="SUPFAM" id="SSF55846">
    <property type="entry name" value="N-acetylmuramoyl-L-alanine amidase-like"/>
    <property type="match status" value="1"/>
</dbReference>
<dbReference type="GeneID" id="77929212"/>
<dbReference type="Pfam" id="PF01510">
    <property type="entry name" value="Amidase_2"/>
    <property type="match status" value="1"/>
</dbReference>
<dbReference type="GO" id="GO:0009253">
    <property type="term" value="P:peptidoglycan catabolic process"/>
    <property type="evidence" value="ECO:0007669"/>
    <property type="project" value="InterPro"/>
</dbReference>
<organism evidence="4 5">
    <name type="scientific">Gordonia phage Vasanti</name>
    <dbReference type="NCBI Taxonomy" id="2502431"/>
    <lineage>
        <taxon>Viruses</taxon>
        <taxon>Duplodnaviria</taxon>
        <taxon>Heunggongvirae</taxon>
        <taxon>Uroviricota</taxon>
        <taxon>Caudoviricetes</taxon>
        <taxon>Attisvirus</taxon>
        <taxon>Attisvirus vasanti</taxon>
    </lineage>
</organism>
<protein>
    <submittedName>
        <fullName evidence="4">Lysin A</fullName>
    </submittedName>
</protein>
<evidence type="ECO:0000256" key="2">
    <source>
        <dbReference type="ARBA" id="ARBA00022638"/>
    </source>
</evidence>
<dbReference type="KEGG" id="vg:77929212"/>
<evidence type="ECO:0000313" key="4">
    <source>
        <dbReference type="EMBL" id="QAY05756.1"/>
    </source>
</evidence>
<dbReference type="GO" id="GO:0008745">
    <property type="term" value="F:N-acetylmuramoyl-L-alanine amidase activity"/>
    <property type="evidence" value="ECO:0007669"/>
    <property type="project" value="InterPro"/>
</dbReference>
<accession>A0A411BVZ6</accession>
<dbReference type="InterPro" id="IPR036505">
    <property type="entry name" value="Amidase/PGRP_sf"/>
</dbReference>
<name>A0A411BVZ6_9CAUD</name>
<sequence>MADYGITHRIPAGTNGPRSRTDYVAIHTQEGGTGDAIGLARYCSGAGVSYNVACDDVNTVQMVAPGGAPWAAMNANGIGYHICGAGTYAGWGRGRWLSKDAADGLNEDAMLWRIAKAAAAACKDFGVPVRYTGNGGAYRANNWPKGRGVCGHVDFGSSGGGHHDPGAGFPFDVLLERINHFNAPSKPVPNLINLEAEVAKGWIGKRVTKGEVKIPGGAFAEFESGHIYWRNGAQAAYAIPHGGLFEAFAERGFEKGVGFPLLRHDVHDDGGVQSFEKGVLMVAKGGDPRGALVHGEIGKRYAAMGWETGPLGWPTSDEHGIAGTDNIIQTFQHGSLRWSPTGVIVDLDNKEK</sequence>
<gene>
    <name evidence="4" type="primary">18</name>
    <name evidence="4" type="ORF">SEA_VASANTI_18</name>
</gene>
<dbReference type="EMBL" id="MK359313">
    <property type="protein sequence ID" value="QAY05756.1"/>
    <property type="molecule type" value="Genomic_DNA"/>
</dbReference>
<reference evidence="4 5" key="1">
    <citation type="submission" date="2019-01" db="EMBL/GenBank/DDBJ databases">
        <authorList>
            <person name="Braley A."/>
            <person name="Cevasco M.E."/>
            <person name="Cornely K.A."/>
            <person name="Deaver S."/>
            <person name="Easterwood J.C."/>
            <person name="Korey C.A."/>
            <person name="Neely M."/>
            <person name="Reyna N."/>
            <person name="Tobiason D."/>
            <person name="Wilczek M."/>
            <person name="Molloy S.D."/>
            <person name="Garlena R.A."/>
            <person name="Russell D.A."/>
            <person name="Pope W.H."/>
            <person name="Jacobs-Sera D."/>
            <person name="Hatfull G.F."/>
        </authorList>
    </citation>
    <scope>NUCLEOTIDE SEQUENCE [LARGE SCALE GENOMIC DNA]</scope>
</reference>
<dbReference type="InterPro" id="IPR013207">
    <property type="entry name" value="LGFP"/>
</dbReference>